<dbReference type="InterPro" id="IPR017939">
    <property type="entry name" value="G-Glutamylcylcotransferase"/>
</dbReference>
<reference evidence="5" key="1">
    <citation type="submission" date="2019-11" db="EMBL/GenBank/DDBJ databases">
        <title>Bipolaris sorokiniana Genome sequencing.</title>
        <authorList>
            <person name="Wang H."/>
        </authorList>
    </citation>
    <scope>NUCLEOTIDE SEQUENCE</scope>
</reference>
<organism evidence="5 6">
    <name type="scientific">Cochliobolus sativus</name>
    <name type="common">Common root rot and spot blotch fungus</name>
    <name type="synonym">Bipolaris sorokiniana</name>
    <dbReference type="NCBI Taxonomy" id="45130"/>
    <lineage>
        <taxon>Eukaryota</taxon>
        <taxon>Fungi</taxon>
        <taxon>Dikarya</taxon>
        <taxon>Ascomycota</taxon>
        <taxon>Pezizomycotina</taxon>
        <taxon>Dothideomycetes</taxon>
        <taxon>Pleosporomycetidae</taxon>
        <taxon>Pleosporales</taxon>
        <taxon>Pleosporineae</taxon>
        <taxon>Pleosporaceae</taxon>
        <taxon>Bipolaris</taxon>
    </lineage>
</organism>
<gene>
    <name evidence="5" type="ORF">GGP41_007771</name>
</gene>
<feature type="binding site" evidence="4">
    <location>
        <begin position="42"/>
        <end position="47"/>
    </location>
    <ligand>
        <name>substrate</name>
    </ligand>
</feature>
<evidence type="ECO:0000256" key="4">
    <source>
        <dbReference type="PIRSR" id="PIRSR617939-2"/>
    </source>
</evidence>
<dbReference type="PANTHER" id="PTHR12935:SF0">
    <property type="entry name" value="GAMMA-GLUTAMYLCYCLOTRANSFERASE"/>
    <property type="match status" value="1"/>
</dbReference>
<sequence>MADLGYRQHPTPNIIPLPIHPHSGSIQLNHTATMVANTAVWYFAYGSNMSLSKFTGSRGIHPIKVARAKLPGWTLTTEIPGTPYSEPAYTSIRPITDVDDEKTREVIGLAYLITAEQYVHLVASEGGGIAYADIAAPAIPATESDELITGSEFVVRTLGTILRRVPSSSPSARYMKLLTDGAADAKLPEEYCNYLHNIPKYEQPKDMRRRIGAMLFLAFWHPVMLLVERMTMASLGPDGNAPAGVGQVVRFVVYIMWAWHDCVHAPIWGRGDGMDAQSVAYDVLRHNLC</sequence>
<dbReference type="InterPro" id="IPR013024">
    <property type="entry name" value="GGCT-like"/>
</dbReference>
<evidence type="ECO:0000256" key="1">
    <source>
        <dbReference type="ARBA" id="ARBA00012346"/>
    </source>
</evidence>
<name>A0A8H5ZKJ9_COCSA</name>
<dbReference type="EMBL" id="WNKQ01000003">
    <property type="protein sequence ID" value="KAF5852323.1"/>
    <property type="molecule type" value="Genomic_DNA"/>
</dbReference>
<accession>A0A8H5ZKJ9</accession>
<evidence type="ECO:0000256" key="2">
    <source>
        <dbReference type="ARBA" id="ARBA00023239"/>
    </source>
</evidence>
<feature type="binding site" evidence="4">
    <location>
        <position position="174"/>
    </location>
    <ligand>
        <name>substrate</name>
    </ligand>
</feature>
<dbReference type="AlphaFoldDB" id="A0A8H5ZKJ9"/>
<dbReference type="Proteomes" id="UP000624244">
    <property type="component" value="Unassembled WGS sequence"/>
</dbReference>
<feature type="active site" description="Proton acceptor" evidence="3">
    <location>
        <position position="125"/>
    </location>
</feature>
<evidence type="ECO:0000313" key="5">
    <source>
        <dbReference type="EMBL" id="KAF5852323.1"/>
    </source>
</evidence>
<comment type="caution">
    <text evidence="5">The sequence shown here is derived from an EMBL/GenBank/DDBJ whole genome shotgun (WGS) entry which is preliminary data.</text>
</comment>
<proteinExistence type="predicted"/>
<dbReference type="PANTHER" id="PTHR12935">
    <property type="entry name" value="GAMMA-GLUTAMYLCYCLOTRANSFERASE"/>
    <property type="match status" value="1"/>
</dbReference>
<evidence type="ECO:0000256" key="3">
    <source>
        <dbReference type="PIRSR" id="PIRSR617939-1"/>
    </source>
</evidence>
<protein>
    <recommendedName>
        <fullName evidence="1">gamma-glutamylcyclotransferase</fullName>
        <ecNumber evidence="1">4.3.2.9</ecNumber>
    </recommendedName>
</protein>
<dbReference type="CDD" id="cd06661">
    <property type="entry name" value="GGCT_like"/>
    <property type="match status" value="1"/>
</dbReference>
<dbReference type="EC" id="4.3.2.9" evidence="1"/>
<dbReference type="Gene3D" id="3.10.490.10">
    <property type="entry name" value="Gamma-glutamyl cyclotransferase-like"/>
    <property type="match status" value="1"/>
</dbReference>
<evidence type="ECO:0000313" key="6">
    <source>
        <dbReference type="Proteomes" id="UP000624244"/>
    </source>
</evidence>
<dbReference type="GO" id="GO:0003839">
    <property type="term" value="F:gamma-glutamylcyclotransferase activity"/>
    <property type="evidence" value="ECO:0007669"/>
    <property type="project" value="UniProtKB-EC"/>
</dbReference>
<keyword evidence="2" id="KW-0456">Lyase</keyword>